<dbReference type="Pfam" id="PF12697">
    <property type="entry name" value="Abhydrolase_6"/>
    <property type="match status" value="1"/>
</dbReference>
<protein>
    <submittedName>
        <fullName evidence="2">Alpha/beta hydrolase</fullName>
    </submittedName>
</protein>
<accession>A0ABX1IVM2</accession>
<dbReference type="Gene3D" id="3.40.50.1820">
    <property type="entry name" value="alpha/beta hydrolase"/>
    <property type="match status" value="1"/>
</dbReference>
<dbReference type="SUPFAM" id="SSF53474">
    <property type="entry name" value="alpha/beta-Hydrolases"/>
    <property type="match status" value="1"/>
</dbReference>
<keyword evidence="2" id="KW-0378">Hydrolase</keyword>
<sequence>MTLDDDRAVRCVVDVDGVPMSALVRDVADPRAVIVALHGGGATARYFHHPGQPRSSLLNAGAALGFTVVALDRPGYGGSGPDGAHLASPRRRTELAYGALERLLGTGGRGAGLFVLAHSAGCELALRMAGDGHGWNLLGLELSGTGLRYHPLAEDILGNGEPGKRPSGLRSLLWHPPRLYPGGVALGLRFAGASPGYEGEVVAHWTERDFPALAARVRVPVHFTVADHEVIWRNDAGAVAALFTASPRVVTHEMTESGHNLSVGRSALAYHLRILSFVEECVLAGQG</sequence>
<feature type="domain" description="AB hydrolase-1" evidence="1">
    <location>
        <begin position="34"/>
        <end position="260"/>
    </location>
</feature>
<organism evidence="2 3">
    <name type="scientific">Amycolatopsis acididurans</name>
    <dbReference type="NCBI Taxonomy" id="2724524"/>
    <lineage>
        <taxon>Bacteria</taxon>
        <taxon>Bacillati</taxon>
        <taxon>Actinomycetota</taxon>
        <taxon>Actinomycetes</taxon>
        <taxon>Pseudonocardiales</taxon>
        <taxon>Pseudonocardiaceae</taxon>
        <taxon>Amycolatopsis</taxon>
    </lineage>
</organism>
<proteinExistence type="predicted"/>
<dbReference type="InterPro" id="IPR029058">
    <property type="entry name" value="AB_hydrolase_fold"/>
</dbReference>
<evidence type="ECO:0000313" key="3">
    <source>
        <dbReference type="Proteomes" id="UP000715441"/>
    </source>
</evidence>
<dbReference type="InterPro" id="IPR000073">
    <property type="entry name" value="AB_hydrolase_1"/>
</dbReference>
<evidence type="ECO:0000259" key="1">
    <source>
        <dbReference type="Pfam" id="PF12697"/>
    </source>
</evidence>
<name>A0ABX1IVM2_9PSEU</name>
<dbReference type="Proteomes" id="UP000715441">
    <property type="component" value="Unassembled WGS sequence"/>
</dbReference>
<reference evidence="2 3" key="1">
    <citation type="submission" date="2020-04" db="EMBL/GenBank/DDBJ databases">
        <title>Novel species.</title>
        <authorList>
            <person name="Teo W.F.A."/>
            <person name="Lipun K."/>
            <person name="Srisuk N."/>
            <person name="Duangmal K."/>
        </authorList>
    </citation>
    <scope>NUCLEOTIDE SEQUENCE [LARGE SCALE GENOMIC DNA]</scope>
    <source>
        <strain evidence="2 3">K13G38</strain>
    </source>
</reference>
<dbReference type="EMBL" id="JAAXLS010000001">
    <property type="protein sequence ID" value="NKQ51533.1"/>
    <property type="molecule type" value="Genomic_DNA"/>
</dbReference>
<keyword evidence="3" id="KW-1185">Reference proteome</keyword>
<comment type="caution">
    <text evidence="2">The sequence shown here is derived from an EMBL/GenBank/DDBJ whole genome shotgun (WGS) entry which is preliminary data.</text>
</comment>
<dbReference type="GO" id="GO:0016787">
    <property type="term" value="F:hydrolase activity"/>
    <property type="evidence" value="ECO:0007669"/>
    <property type="project" value="UniProtKB-KW"/>
</dbReference>
<evidence type="ECO:0000313" key="2">
    <source>
        <dbReference type="EMBL" id="NKQ51533.1"/>
    </source>
</evidence>
<gene>
    <name evidence="2" type="ORF">HFP15_01410</name>
</gene>